<keyword evidence="2" id="KW-1185">Reference proteome</keyword>
<gene>
    <name evidence="1" type="ORF">BpHYR1_016942</name>
</gene>
<evidence type="ECO:0000313" key="1">
    <source>
        <dbReference type="EMBL" id="RNA38524.1"/>
    </source>
</evidence>
<dbReference type="Proteomes" id="UP000276133">
    <property type="component" value="Unassembled WGS sequence"/>
</dbReference>
<protein>
    <submittedName>
        <fullName evidence="1">Uncharacterized protein</fullName>
    </submittedName>
</protein>
<dbReference type="AlphaFoldDB" id="A0A3M7SRP8"/>
<proteinExistence type="predicted"/>
<reference evidence="1 2" key="1">
    <citation type="journal article" date="2018" name="Sci. Rep.">
        <title>Genomic signatures of local adaptation to the degree of environmental predictability in rotifers.</title>
        <authorList>
            <person name="Franch-Gras L."/>
            <person name="Hahn C."/>
            <person name="Garcia-Roger E.M."/>
            <person name="Carmona M.J."/>
            <person name="Serra M."/>
            <person name="Gomez A."/>
        </authorList>
    </citation>
    <scope>NUCLEOTIDE SEQUENCE [LARGE SCALE GENOMIC DNA]</scope>
    <source>
        <strain evidence="1">HYR1</strain>
    </source>
</reference>
<organism evidence="1 2">
    <name type="scientific">Brachionus plicatilis</name>
    <name type="common">Marine rotifer</name>
    <name type="synonym">Brachionus muelleri</name>
    <dbReference type="NCBI Taxonomy" id="10195"/>
    <lineage>
        <taxon>Eukaryota</taxon>
        <taxon>Metazoa</taxon>
        <taxon>Spiralia</taxon>
        <taxon>Gnathifera</taxon>
        <taxon>Rotifera</taxon>
        <taxon>Eurotatoria</taxon>
        <taxon>Monogononta</taxon>
        <taxon>Pseudotrocha</taxon>
        <taxon>Ploima</taxon>
        <taxon>Brachionidae</taxon>
        <taxon>Brachionus</taxon>
    </lineage>
</organism>
<sequence length="72" mass="8502">MRSMTINFCPIFPSSQKTFEFLQIRKKRKITSTKLPSFIHSILFYFNIAESGFSWHPGLNSSCLKLRLFLNR</sequence>
<evidence type="ECO:0000313" key="2">
    <source>
        <dbReference type="Proteomes" id="UP000276133"/>
    </source>
</evidence>
<dbReference type="EMBL" id="REGN01000860">
    <property type="protein sequence ID" value="RNA38524.1"/>
    <property type="molecule type" value="Genomic_DNA"/>
</dbReference>
<comment type="caution">
    <text evidence="1">The sequence shown here is derived from an EMBL/GenBank/DDBJ whole genome shotgun (WGS) entry which is preliminary data.</text>
</comment>
<name>A0A3M7SRP8_BRAPC</name>
<accession>A0A3M7SRP8</accession>